<keyword evidence="3" id="KW-1185">Reference proteome</keyword>
<reference evidence="2 3" key="1">
    <citation type="journal article" date="2019" name="Environ. Microbiol.">
        <title>Species interactions and distinct microbial communities in high Arctic permafrost affected cryosols are associated with the CH4 and CO2 gas fluxes.</title>
        <authorList>
            <person name="Altshuler I."/>
            <person name="Hamel J."/>
            <person name="Turney S."/>
            <person name="Magnuson E."/>
            <person name="Levesque R."/>
            <person name="Greer C."/>
            <person name="Whyte L.G."/>
        </authorList>
    </citation>
    <scope>NUCLEOTIDE SEQUENCE [LARGE SCALE GENOMIC DNA]</scope>
    <source>
        <strain evidence="2 3">S13Y</strain>
    </source>
</reference>
<comment type="caution">
    <text evidence="2">The sequence shown here is derived from an EMBL/GenBank/DDBJ whole genome shotgun (WGS) entry which is preliminary data.</text>
</comment>
<dbReference type="GO" id="GO:0015074">
    <property type="term" value="P:DNA integration"/>
    <property type="evidence" value="ECO:0007669"/>
    <property type="project" value="InterPro"/>
</dbReference>
<evidence type="ECO:0000259" key="1">
    <source>
        <dbReference type="Pfam" id="PF13333"/>
    </source>
</evidence>
<dbReference type="GO" id="GO:0003676">
    <property type="term" value="F:nucleic acid binding"/>
    <property type="evidence" value="ECO:0007669"/>
    <property type="project" value="InterPro"/>
</dbReference>
<accession>A0A502BW77</accession>
<dbReference type="RefSeq" id="WP_140655446.1">
    <property type="nucleotide sequence ID" value="NZ_RCZO01000012.1"/>
</dbReference>
<sequence length="96" mass="11018">RGTQFTSGDYQRFLADHHILSSMSAVGHCADNAAAEGFFGMIKRERIHRQRYVTLADARADVFDYIERFHNPRMQRRIDVRDQAFTALTQLSAKTG</sequence>
<dbReference type="PANTHER" id="PTHR46889:SF4">
    <property type="entry name" value="TRANSPOSASE INSO FOR INSERTION SEQUENCE ELEMENT IS911B-RELATED"/>
    <property type="match status" value="1"/>
</dbReference>
<dbReference type="AlphaFoldDB" id="A0A502BW77"/>
<dbReference type="PANTHER" id="PTHR46889">
    <property type="entry name" value="TRANSPOSASE INSF FOR INSERTION SEQUENCE IS3B-RELATED"/>
    <property type="match status" value="1"/>
</dbReference>
<dbReference type="Pfam" id="PF13333">
    <property type="entry name" value="rve_2"/>
    <property type="match status" value="1"/>
</dbReference>
<dbReference type="EMBL" id="RCZO01000012">
    <property type="protein sequence ID" value="TPG04712.1"/>
    <property type="molecule type" value="Genomic_DNA"/>
</dbReference>
<protein>
    <submittedName>
        <fullName evidence="2">IS3 family transposase</fullName>
    </submittedName>
</protein>
<dbReference type="InterPro" id="IPR012337">
    <property type="entry name" value="RNaseH-like_sf"/>
</dbReference>
<dbReference type="Gene3D" id="3.30.420.10">
    <property type="entry name" value="Ribonuclease H-like superfamily/Ribonuclease H"/>
    <property type="match status" value="1"/>
</dbReference>
<dbReference type="InterPro" id="IPR001584">
    <property type="entry name" value="Integrase_cat-core"/>
</dbReference>
<dbReference type="Proteomes" id="UP000319486">
    <property type="component" value="Unassembled WGS sequence"/>
</dbReference>
<evidence type="ECO:0000313" key="3">
    <source>
        <dbReference type="Proteomes" id="UP000319486"/>
    </source>
</evidence>
<proteinExistence type="predicted"/>
<evidence type="ECO:0000313" key="2">
    <source>
        <dbReference type="EMBL" id="TPG04712.1"/>
    </source>
</evidence>
<gene>
    <name evidence="2" type="ORF">EAH88_17475</name>
</gene>
<feature type="domain" description="Integrase catalytic" evidence="1">
    <location>
        <begin position="36"/>
        <end position="74"/>
    </location>
</feature>
<feature type="non-terminal residue" evidence="2">
    <location>
        <position position="1"/>
    </location>
</feature>
<dbReference type="SUPFAM" id="SSF53098">
    <property type="entry name" value="Ribonuclease H-like"/>
    <property type="match status" value="1"/>
</dbReference>
<dbReference type="InterPro" id="IPR036397">
    <property type="entry name" value="RNaseH_sf"/>
</dbReference>
<dbReference type="InterPro" id="IPR050900">
    <property type="entry name" value="Transposase_IS3/IS150/IS904"/>
</dbReference>
<name>A0A502BW77_9GAMM</name>
<organism evidence="2 3">
    <name type="scientific">Rhodanobacter glycinis</name>
    <dbReference type="NCBI Taxonomy" id="582702"/>
    <lineage>
        <taxon>Bacteria</taxon>
        <taxon>Pseudomonadati</taxon>
        <taxon>Pseudomonadota</taxon>
        <taxon>Gammaproteobacteria</taxon>
        <taxon>Lysobacterales</taxon>
        <taxon>Rhodanobacteraceae</taxon>
        <taxon>Rhodanobacter</taxon>
    </lineage>
</organism>